<protein>
    <submittedName>
        <fullName evidence="3">Sensor domain-containing protein</fullName>
    </submittedName>
</protein>
<feature type="domain" description="Putative sensor" evidence="2">
    <location>
        <begin position="49"/>
        <end position="222"/>
    </location>
</feature>
<keyword evidence="1" id="KW-1133">Transmembrane helix</keyword>
<organism evidence="3 4">
    <name type="scientific">Halorubrum miltondacostae</name>
    <dbReference type="NCBI Taxonomy" id="3076378"/>
    <lineage>
        <taxon>Archaea</taxon>
        <taxon>Methanobacteriati</taxon>
        <taxon>Methanobacteriota</taxon>
        <taxon>Stenosarchaea group</taxon>
        <taxon>Halobacteria</taxon>
        <taxon>Halobacteriales</taxon>
        <taxon>Haloferacaceae</taxon>
        <taxon>Halorubrum</taxon>
    </lineage>
</organism>
<gene>
    <name evidence="3" type="ORF">ABNG04_13745</name>
</gene>
<accession>A0ABD5M3U1</accession>
<keyword evidence="1" id="KW-0472">Membrane</keyword>
<evidence type="ECO:0000259" key="2">
    <source>
        <dbReference type="Pfam" id="PF13796"/>
    </source>
</evidence>
<dbReference type="Pfam" id="PF13796">
    <property type="entry name" value="Sensor"/>
    <property type="match status" value="1"/>
</dbReference>
<proteinExistence type="predicted"/>
<keyword evidence="4" id="KW-1185">Reference proteome</keyword>
<dbReference type="RefSeq" id="WP_371162971.1">
    <property type="nucleotide sequence ID" value="NZ_JBEDNX010000007.1"/>
</dbReference>
<feature type="transmembrane region" description="Helical" evidence="1">
    <location>
        <begin position="49"/>
        <end position="82"/>
    </location>
</feature>
<keyword evidence="1" id="KW-0812">Transmembrane</keyword>
<evidence type="ECO:0000313" key="4">
    <source>
        <dbReference type="Proteomes" id="UP001567572"/>
    </source>
</evidence>
<evidence type="ECO:0000256" key="1">
    <source>
        <dbReference type="SAM" id="Phobius"/>
    </source>
</evidence>
<dbReference type="InterPro" id="IPR025828">
    <property type="entry name" value="Put_sensor_dom"/>
</dbReference>
<reference evidence="3 4" key="1">
    <citation type="submission" date="2024-06" db="EMBL/GenBank/DDBJ databases">
        <title>Halorubrum miltondacostae sp. nov., a potential PHA producer isolated from an inland solar saltern in Rio Maior, Portugal.</title>
        <authorList>
            <person name="Albuquerque L."/>
            <person name="Viver T."/>
            <person name="Barroso C."/>
            <person name="Claudino R."/>
            <person name="Galvan M."/>
            <person name="Simoes G."/>
            <person name="Lobo Da Cunha A."/>
            <person name="Egas C."/>
        </authorList>
    </citation>
    <scope>NUCLEOTIDE SEQUENCE [LARGE SCALE GENOMIC DNA]</scope>
    <source>
        <strain evidence="3 4">RMP-11</strain>
    </source>
</reference>
<dbReference type="AlphaFoldDB" id="A0ABD5M3U1"/>
<evidence type="ECO:0000313" key="3">
    <source>
        <dbReference type="EMBL" id="MEZ3164929.1"/>
    </source>
</evidence>
<name>A0ABD5M3U1_9EURY</name>
<dbReference type="Proteomes" id="UP001567572">
    <property type="component" value="Unassembled WGS sequence"/>
</dbReference>
<feature type="transmembrane region" description="Helical" evidence="1">
    <location>
        <begin position="146"/>
        <end position="169"/>
    </location>
</feature>
<sequence length="230" mass="24380">MGVDQPWHDEPTASVGDSLGGFIGVLGSGRPHRLDHPVVDDNRAITVQAMVYFVAFTTVSSLGVGLAFTIVGIPILIGTLIATTGTARLEARLAEELLGRQTAYPRPLRQSLNTDDEYVVALRRFLAEPTTWISVAVVLLKFLYELAAFVVTVVGSVLVVTMLAAPVVYDDPQVSYRIGKFVVSTLPEALAVAGLGVVGFWVICNVYNALATAGGIITDALLSVGREAAP</sequence>
<comment type="caution">
    <text evidence="3">The sequence shown here is derived from an EMBL/GenBank/DDBJ whole genome shotgun (WGS) entry which is preliminary data.</text>
</comment>
<feature type="transmembrane region" description="Helical" evidence="1">
    <location>
        <begin position="189"/>
        <end position="210"/>
    </location>
</feature>
<dbReference type="EMBL" id="JBEDNY010000005">
    <property type="protein sequence ID" value="MEZ3164929.1"/>
    <property type="molecule type" value="Genomic_DNA"/>
</dbReference>